<keyword evidence="1" id="KW-0732">Signal</keyword>
<keyword evidence="3" id="KW-1185">Reference proteome</keyword>
<sequence>MAMARVIASMPVILLLIMVLLAVSGAARPLGGDFWVPASKETIVSSDGDGVMQYLLQMYQQQLGAGPSCGTNSSNGGCPRRP</sequence>
<evidence type="ECO:0000313" key="3">
    <source>
        <dbReference type="Proteomes" id="UP001497457"/>
    </source>
</evidence>
<name>A0ABC9DR03_9POAL</name>
<accession>A0ABC9DR03</accession>
<dbReference type="PANTHER" id="PTHR35547">
    <property type="entry name" value="OS06G0249350 PROTEIN-RELATED"/>
    <property type="match status" value="1"/>
</dbReference>
<organism evidence="2 3">
    <name type="scientific">Urochloa decumbens</name>
    <dbReference type="NCBI Taxonomy" id="240449"/>
    <lineage>
        <taxon>Eukaryota</taxon>
        <taxon>Viridiplantae</taxon>
        <taxon>Streptophyta</taxon>
        <taxon>Embryophyta</taxon>
        <taxon>Tracheophyta</taxon>
        <taxon>Spermatophyta</taxon>
        <taxon>Magnoliopsida</taxon>
        <taxon>Liliopsida</taxon>
        <taxon>Poales</taxon>
        <taxon>Poaceae</taxon>
        <taxon>PACMAD clade</taxon>
        <taxon>Panicoideae</taxon>
        <taxon>Panicodae</taxon>
        <taxon>Paniceae</taxon>
        <taxon>Melinidinae</taxon>
        <taxon>Urochloa</taxon>
    </lineage>
</organism>
<evidence type="ECO:0000313" key="2">
    <source>
        <dbReference type="EMBL" id="CAL5043508.1"/>
    </source>
</evidence>
<protein>
    <submittedName>
        <fullName evidence="2">Uncharacterized protein</fullName>
    </submittedName>
</protein>
<dbReference type="EMBL" id="OZ075144">
    <property type="protein sequence ID" value="CAL5043508.1"/>
    <property type="molecule type" value="Genomic_DNA"/>
</dbReference>
<proteinExistence type="predicted"/>
<evidence type="ECO:0000256" key="1">
    <source>
        <dbReference type="SAM" id="SignalP"/>
    </source>
</evidence>
<reference evidence="3" key="1">
    <citation type="submission" date="2024-06" db="EMBL/GenBank/DDBJ databases">
        <authorList>
            <person name="Ryan C."/>
        </authorList>
    </citation>
    <scope>NUCLEOTIDE SEQUENCE [LARGE SCALE GENOMIC DNA]</scope>
</reference>
<dbReference type="Proteomes" id="UP001497457">
    <property type="component" value="Chromosome 34rd"/>
</dbReference>
<dbReference type="AlphaFoldDB" id="A0ABC9DR03"/>
<reference evidence="2 3" key="2">
    <citation type="submission" date="2024-10" db="EMBL/GenBank/DDBJ databases">
        <authorList>
            <person name="Ryan C."/>
        </authorList>
    </citation>
    <scope>NUCLEOTIDE SEQUENCE [LARGE SCALE GENOMIC DNA]</scope>
</reference>
<feature type="signal peptide" evidence="1">
    <location>
        <begin position="1"/>
        <end position="26"/>
    </location>
</feature>
<gene>
    <name evidence="2" type="ORF">URODEC1_LOCUS87751</name>
</gene>
<feature type="chain" id="PRO_5044796434" evidence="1">
    <location>
        <begin position="27"/>
        <end position="82"/>
    </location>
</feature>
<dbReference type="PANTHER" id="PTHR35547:SF17">
    <property type="match status" value="1"/>
</dbReference>